<keyword evidence="6 7" id="KW-0998">Cell outer membrane</keyword>
<accession>A0ABS9KSK3</accession>
<dbReference type="InterPro" id="IPR012910">
    <property type="entry name" value="Plug_dom"/>
</dbReference>
<dbReference type="InterPro" id="IPR023996">
    <property type="entry name" value="TonB-dep_OMP_SusC/RagA"/>
</dbReference>
<dbReference type="Pfam" id="PF13715">
    <property type="entry name" value="CarbopepD_reg_2"/>
    <property type="match status" value="1"/>
</dbReference>
<keyword evidence="4 7" id="KW-0812">Transmembrane</keyword>
<dbReference type="InterPro" id="IPR023997">
    <property type="entry name" value="TonB-dep_OMP_SusC/RagA_CS"/>
</dbReference>
<evidence type="ECO:0000259" key="9">
    <source>
        <dbReference type="Pfam" id="PF07715"/>
    </source>
</evidence>
<dbReference type="RefSeq" id="WP_237872535.1">
    <property type="nucleotide sequence ID" value="NZ_JAKLTR010000008.1"/>
</dbReference>
<dbReference type="Proteomes" id="UP001165367">
    <property type="component" value="Unassembled WGS sequence"/>
</dbReference>
<dbReference type="NCBIfam" id="TIGR04056">
    <property type="entry name" value="OMP_RagA_SusC"/>
    <property type="match status" value="1"/>
</dbReference>
<dbReference type="Gene3D" id="2.60.40.1120">
    <property type="entry name" value="Carboxypeptidase-like, regulatory domain"/>
    <property type="match status" value="1"/>
</dbReference>
<dbReference type="SUPFAM" id="SSF49464">
    <property type="entry name" value="Carboxypeptidase regulatory domain-like"/>
    <property type="match status" value="1"/>
</dbReference>
<evidence type="ECO:0000256" key="3">
    <source>
        <dbReference type="ARBA" id="ARBA00022452"/>
    </source>
</evidence>
<evidence type="ECO:0000256" key="5">
    <source>
        <dbReference type="ARBA" id="ARBA00023136"/>
    </source>
</evidence>
<evidence type="ECO:0000313" key="11">
    <source>
        <dbReference type="Proteomes" id="UP001165367"/>
    </source>
</evidence>
<dbReference type="PROSITE" id="PS52016">
    <property type="entry name" value="TONB_DEPENDENT_REC_3"/>
    <property type="match status" value="1"/>
</dbReference>
<feature type="domain" description="TonB-dependent receptor plug" evidence="9">
    <location>
        <begin position="128"/>
        <end position="234"/>
    </location>
</feature>
<dbReference type="Pfam" id="PF07715">
    <property type="entry name" value="Plug"/>
    <property type="match status" value="1"/>
</dbReference>
<dbReference type="InterPro" id="IPR008969">
    <property type="entry name" value="CarboxyPept-like_regulatory"/>
</dbReference>
<gene>
    <name evidence="10" type="ORF">LZZ85_13470</name>
</gene>
<evidence type="ECO:0000256" key="6">
    <source>
        <dbReference type="ARBA" id="ARBA00023237"/>
    </source>
</evidence>
<keyword evidence="5 7" id="KW-0472">Membrane</keyword>
<reference evidence="10" key="1">
    <citation type="submission" date="2022-01" db="EMBL/GenBank/DDBJ databases">
        <authorList>
            <person name="Jo J.-H."/>
            <person name="Im W.-T."/>
        </authorList>
    </citation>
    <scope>NUCLEOTIDE SEQUENCE</scope>
    <source>
        <strain evidence="10">NA20</strain>
    </source>
</reference>
<evidence type="ECO:0000256" key="2">
    <source>
        <dbReference type="ARBA" id="ARBA00022448"/>
    </source>
</evidence>
<feature type="chain" id="PRO_5047370836" evidence="8">
    <location>
        <begin position="21"/>
        <end position="1038"/>
    </location>
</feature>
<organism evidence="10 11">
    <name type="scientific">Terrimonas ginsenosidimutans</name>
    <dbReference type="NCBI Taxonomy" id="2908004"/>
    <lineage>
        <taxon>Bacteria</taxon>
        <taxon>Pseudomonadati</taxon>
        <taxon>Bacteroidota</taxon>
        <taxon>Chitinophagia</taxon>
        <taxon>Chitinophagales</taxon>
        <taxon>Chitinophagaceae</taxon>
        <taxon>Terrimonas</taxon>
    </lineage>
</organism>
<keyword evidence="3 7" id="KW-1134">Transmembrane beta strand</keyword>
<dbReference type="EMBL" id="JAKLTR010000008">
    <property type="protein sequence ID" value="MCG2615303.1"/>
    <property type="molecule type" value="Genomic_DNA"/>
</dbReference>
<name>A0ABS9KSK3_9BACT</name>
<dbReference type="Gene3D" id="2.40.170.20">
    <property type="entry name" value="TonB-dependent receptor, beta-barrel domain"/>
    <property type="match status" value="1"/>
</dbReference>
<comment type="caution">
    <text evidence="10">The sequence shown here is derived from an EMBL/GenBank/DDBJ whole genome shotgun (WGS) entry which is preliminary data.</text>
</comment>
<evidence type="ECO:0000256" key="7">
    <source>
        <dbReference type="PROSITE-ProRule" id="PRU01360"/>
    </source>
</evidence>
<dbReference type="SUPFAM" id="SSF56935">
    <property type="entry name" value="Porins"/>
    <property type="match status" value="1"/>
</dbReference>
<dbReference type="NCBIfam" id="TIGR04057">
    <property type="entry name" value="SusC_RagA_signa"/>
    <property type="match status" value="1"/>
</dbReference>
<sequence>MKSNMLAIGIGLVLSGPVMATPIYDIPDFNYNRSAYQLITGKVTGESGEALVGVNVSAKGSGKTVTTGQDGSFSIDVADNETVLIFSYVGHTTQEVNIAGQTNISVQLKADAKALEDVVVVGYGTQRKANLTGAVATVSGNTLTQRPAPNAATLLQGRITGLQVTQPSGEPGRDNPNFLIRGRGSFGGNTAPLVLIDGVTGSFNNLSPDDIENVTVLKDAASASIYGARAANGVILVTTKKGRTGTPTISYRLNIGRHSPTDLPDFISGSAEYMTMFNTAAARSGVAFRYPQADIDRYASGTDPNRYPNFSATDYYFKPALVTNHNISISGGTDKSTYNLSVGYLNQDAMLDEYKFKRYNALLNYSTKLSKAVTVGSIVNLTYKDRKEPPFTGENMALLVYAAGPLYGPFLPDGSGRIVSRGYEAEGRNRNPQEAYAMGYQNMKEYNFNGQAYIDIKFLKKFTWSSKAAINYVDEYYKMYQHPYEAYLLNEINPATNYNRMSTFGPDIVGVTDQYAKTLNPTIYSTVTYENRIGNHNIKGLVGFEQLYNRYQTLRGRRINTVSPALTELAGYTAAGEAINFTHPRLPSLAGPSEWGMQSGFSRINYDYDGKYLLEVNMRYDGTSKVSPDYRWGFFPSVSAGWLVTRESFMENIDWLSSLKLRGSYGTLGNQDIATYAYQNTLTIANINYPFGNSGLTQGAVLNSYRDQSIRWESTRVVDFGFDVDIKKGLFSATFDWFTKSSYDILASQPVPLSLGLASPTTNNGKLRSRGIEIEVRHRNNIGEFSYGVFGQLSTAKNRVTDIRVPSLGSSIRQVDYEYDGHYLYIWDGIFQEEDINDPRVPVHALNPTPKAGDLKMKDLTGDGRVDAADRTFVKGAYPDYIYSFGFNADYKGFSLSAFFQGVEGVQNRVNNWGIDPFMQGTPPTTKWRDAWTPQNRSNTIPAIYTAGYAGVANYVASTYYLMDASYLRLKNVVLSYNLPKAWISRMKAKDLSVFISADNLITWTKYEGADPERASTTGNFAQYPQAKIFNAGVNVKF</sequence>
<evidence type="ECO:0000256" key="4">
    <source>
        <dbReference type="ARBA" id="ARBA00022692"/>
    </source>
</evidence>
<dbReference type="Gene3D" id="2.170.130.10">
    <property type="entry name" value="TonB-dependent receptor, plug domain"/>
    <property type="match status" value="1"/>
</dbReference>
<evidence type="ECO:0000313" key="10">
    <source>
        <dbReference type="EMBL" id="MCG2615303.1"/>
    </source>
</evidence>
<keyword evidence="2 7" id="KW-0813">Transport</keyword>
<dbReference type="InterPro" id="IPR037066">
    <property type="entry name" value="Plug_dom_sf"/>
</dbReference>
<feature type="signal peptide" evidence="8">
    <location>
        <begin position="1"/>
        <end position="20"/>
    </location>
</feature>
<proteinExistence type="inferred from homology"/>
<keyword evidence="8" id="KW-0732">Signal</keyword>
<comment type="similarity">
    <text evidence="7">Belongs to the TonB-dependent receptor family.</text>
</comment>
<evidence type="ECO:0000256" key="1">
    <source>
        <dbReference type="ARBA" id="ARBA00004571"/>
    </source>
</evidence>
<keyword evidence="10" id="KW-0675">Receptor</keyword>
<dbReference type="InterPro" id="IPR036942">
    <property type="entry name" value="Beta-barrel_TonB_sf"/>
</dbReference>
<keyword evidence="11" id="KW-1185">Reference proteome</keyword>
<dbReference type="InterPro" id="IPR039426">
    <property type="entry name" value="TonB-dep_rcpt-like"/>
</dbReference>
<comment type="subcellular location">
    <subcellularLocation>
        <location evidence="1 7">Cell outer membrane</location>
        <topology evidence="1 7">Multi-pass membrane protein</topology>
    </subcellularLocation>
</comment>
<protein>
    <submittedName>
        <fullName evidence="10">TonB-dependent receptor</fullName>
    </submittedName>
</protein>
<evidence type="ECO:0000256" key="8">
    <source>
        <dbReference type="SAM" id="SignalP"/>
    </source>
</evidence>